<comment type="subcellular location">
    <subcellularLocation>
        <location evidence="1">Membrane</location>
    </subcellularLocation>
</comment>
<comment type="similarity">
    <text evidence="2">Belongs to the major facilitator superfamily. Sugar transporter (TC 2.A.1.1) family.</text>
</comment>
<dbReference type="AlphaFoldDB" id="A0A9Q0H2J8"/>
<feature type="transmembrane region" description="Helical" evidence="7">
    <location>
        <begin position="130"/>
        <end position="146"/>
    </location>
</feature>
<proteinExistence type="inferred from homology"/>
<dbReference type="PANTHER" id="PTHR48021:SF21">
    <property type="entry name" value="SUGAR TRANSPORTER ERD6-LIKE 8"/>
    <property type="match status" value="1"/>
</dbReference>
<evidence type="ECO:0000256" key="5">
    <source>
        <dbReference type="ARBA" id="ARBA00022989"/>
    </source>
</evidence>
<evidence type="ECO:0000256" key="3">
    <source>
        <dbReference type="ARBA" id="ARBA00022597"/>
    </source>
</evidence>
<keyword evidence="5 7" id="KW-1133">Transmembrane helix</keyword>
<comment type="caution">
    <text evidence="8">The sequence shown here is derived from an EMBL/GenBank/DDBJ whole genome shotgun (WGS) entry which is preliminary data.</text>
</comment>
<evidence type="ECO:0000256" key="4">
    <source>
        <dbReference type="ARBA" id="ARBA00022692"/>
    </source>
</evidence>
<dbReference type="PANTHER" id="PTHR48021">
    <property type="match status" value="1"/>
</dbReference>
<keyword evidence="6 7" id="KW-0472">Membrane</keyword>
<keyword evidence="3" id="KW-0813">Transport</keyword>
<dbReference type="InterPro" id="IPR005828">
    <property type="entry name" value="MFS_sugar_transport-like"/>
</dbReference>
<organism evidence="8 9">
    <name type="scientific">Protea cynaroides</name>
    <dbReference type="NCBI Taxonomy" id="273540"/>
    <lineage>
        <taxon>Eukaryota</taxon>
        <taxon>Viridiplantae</taxon>
        <taxon>Streptophyta</taxon>
        <taxon>Embryophyta</taxon>
        <taxon>Tracheophyta</taxon>
        <taxon>Spermatophyta</taxon>
        <taxon>Magnoliopsida</taxon>
        <taxon>Proteales</taxon>
        <taxon>Proteaceae</taxon>
        <taxon>Protea</taxon>
    </lineage>
</organism>
<accession>A0A9Q0H2J8</accession>
<evidence type="ECO:0000313" key="8">
    <source>
        <dbReference type="EMBL" id="KAJ4956905.1"/>
    </source>
</evidence>
<gene>
    <name evidence="8" type="ORF">NE237_013688</name>
</gene>
<dbReference type="InterPro" id="IPR036259">
    <property type="entry name" value="MFS_trans_sf"/>
</dbReference>
<dbReference type="OrthoDB" id="6133115at2759"/>
<dbReference type="Pfam" id="PF00083">
    <property type="entry name" value="Sugar_tr"/>
    <property type="match status" value="1"/>
</dbReference>
<dbReference type="EMBL" id="JAMYWD010000011">
    <property type="protein sequence ID" value="KAJ4956905.1"/>
    <property type="molecule type" value="Genomic_DNA"/>
</dbReference>
<evidence type="ECO:0000256" key="6">
    <source>
        <dbReference type="ARBA" id="ARBA00023136"/>
    </source>
</evidence>
<evidence type="ECO:0000256" key="2">
    <source>
        <dbReference type="ARBA" id="ARBA00010992"/>
    </source>
</evidence>
<feature type="transmembrane region" description="Helical" evidence="7">
    <location>
        <begin position="152"/>
        <end position="176"/>
    </location>
</feature>
<evidence type="ECO:0000256" key="7">
    <source>
        <dbReference type="SAM" id="Phobius"/>
    </source>
</evidence>
<keyword evidence="3" id="KW-0762">Sugar transport</keyword>
<evidence type="ECO:0000313" key="9">
    <source>
        <dbReference type="Proteomes" id="UP001141806"/>
    </source>
</evidence>
<reference evidence="8" key="1">
    <citation type="journal article" date="2023" name="Plant J.">
        <title>The genome of the king protea, Protea cynaroides.</title>
        <authorList>
            <person name="Chang J."/>
            <person name="Duong T.A."/>
            <person name="Schoeman C."/>
            <person name="Ma X."/>
            <person name="Roodt D."/>
            <person name="Barker N."/>
            <person name="Li Z."/>
            <person name="Van de Peer Y."/>
            <person name="Mizrachi E."/>
        </authorList>
    </citation>
    <scope>NUCLEOTIDE SEQUENCE</scope>
    <source>
        <tissue evidence="8">Young leaves</tissue>
    </source>
</reference>
<name>A0A9Q0H2J8_9MAGN</name>
<dbReference type="GO" id="GO:0016020">
    <property type="term" value="C:membrane"/>
    <property type="evidence" value="ECO:0007669"/>
    <property type="project" value="UniProtKB-SubCell"/>
</dbReference>
<keyword evidence="4 7" id="KW-0812">Transmembrane</keyword>
<evidence type="ECO:0000256" key="1">
    <source>
        <dbReference type="ARBA" id="ARBA00004370"/>
    </source>
</evidence>
<dbReference type="InterPro" id="IPR050549">
    <property type="entry name" value="MFS_Trehalose_Transporter"/>
</dbReference>
<dbReference type="Proteomes" id="UP001141806">
    <property type="component" value="Unassembled WGS sequence"/>
</dbReference>
<sequence>MRLSSTICTIGWLAIYLAKVPVFIAEIVPKNLQGVLATANRLLMVIGLSTAFIVGGFELFLVFFYFLASVSSQSPQIVDQGWSPERVDSLRALRGKNANISHEETEIQDYIETLEHFPNVTIKGLFQKKYIRSVIVGVGLMVVQQVGGVNGIMFHASQIFVSAGACPPCLEAYVFISKFLSDALLFFAPILQIVVTVLGAALIDGVGRRPLLMVSASGLLAGSLLIGVAFFLRYT</sequence>
<feature type="transmembrane region" description="Helical" evidence="7">
    <location>
        <begin position="209"/>
        <end position="232"/>
    </location>
</feature>
<protein>
    <recommendedName>
        <fullName evidence="10">Major facilitator superfamily (MFS) profile domain-containing protein</fullName>
    </recommendedName>
</protein>
<evidence type="ECO:0008006" key="10">
    <source>
        <dbReference type="Google" id="ProtNLM"/>
    </source>
</evidence>
<feature type="transmembrane region" description="Helical" evidence="7">
    <location>
        <begin position="183"/>
        <end position="203"/>
    </location>
</feature>
<keyword evidence="9" id="KW-1185">Reference proteome</keyword>
<feature type="transmembrane region" description="Helical" evidence="7">
    <location>
        <begin position="41"/>
        <end position="67"/>
    </location>
</feature>
<dbReference type="SUPFAM" id="SSF103473">
    <property type="entry name" value="MFS general substrate transporter"/>
    <property type="match status" value="1"/>
</dbReference>
<dbReference type="GO" id="GO:0022857">
    <property type="term" value="F:transmembrane transporter activity"/>
    <property type="evidence" value="ECO:0007669"/>
    <property type="project" value="InterPro"/>
</dbReference>
<dbReference type="Gene3D" id="1.20.1250.20">
    <property type="entry name" value="MFS general substrate transporter like domains"/>
    <property type="match status" value="1"/>
</dbReference>